<dbReference type="EMBL" id="JAVDQK010000003">
    <property type="protein sequence ID" value="MDR6217944.1"/>
    <property type="molecule type" value="Genomic_DNA"/>
</dbReference>
<dbReference type="Proteomes" id="UP001185331">
    <property type="component" value="Unassembled WGS sequence"/>
</dbReference>
<accession>A0AAE3XC40</accession>
<evidence type="ECO:0000313" key="1">
    <source>
        <dbReference type="EMBL" id="MDR6217944.1"/>
    </source>
</evidence>
<dbReference type="Gene3D" id="1.20.910.10">
    <property type="entry name" value="Heme oxygenase-like"/>
    <property type="match status" value="1"/>
</dbReference>
<dbReference type="InterPro" id="IPR016084">
    <property type="entry name" value="Haem_Oase-like_multi-hlx"/>
</dbReference>
<gene>
    <name evidence="1" type="ORF">J2Y00_001505</name>
</gene>
<name>A0AAE3XC40_9DEIO</name>
<dbReference type="RefSeq" id="WP_309852424.1">
    <property type="nucleotide sequence ID" value="NZ_JAVDQJ010000003.1"/>
</dbReference>
<dbReference type="AlphaFoldDB" id="A0AAE3XC40"/>
<dbReference type="SUPFAM" id="SSF48613">
    <property type="entry name" value="Heme oxygenase-like"/>
    <property type="match status" value="1"/>
</dbReference>
<dbReference type="CDD" id="cd19166">
    <property type="entry name" value="HemeO-bac"/>
    <property type="match status" value="1"/>
</dbReference>
<evidence type="ECO:0000313" key="2">
    <source>
        <dbReference type="Proteomes" id="UP001185331"/>
    </source>
</evidence>
<proteinExistence type="predicted"/>
<sequence length="203" mass="21977">MTVASGAEGLLARLKVETRLHHTRAEDALPLLHPELTHGEYAALLAWQRARQAPLEAALGRVLRAALPPADWGTLDLTGRLKTPLLDLDLRALEHAPLPNVPPPTWLTGEADAWGCAYVLEGATLGGQVVTRHLRRTGFPDNTLHFYRSYGEQVGPRWRTFGALLGARHAAAPDPATFAAQAVRAATLTFELFTHPGAPTETP</sequence>
<organism evidence="1 2">
    <name type="scientific">Deinococcus soli</name>
    <name type="common">ex Cha et al. 2016</name>
    <dbReference type="NCBI Taxonomy" id="1309411"/>
    <lineage>
        <taxon>Bacteria</taxon>
        <taxon>Thermotogati</taxon>
        <taxon>Deinococcota</taxon>
        <taxon>Deinococci</taxon>
        <taxon>Deinococcales</taxon>
        <taxon>Deinococcaceae</taxon>
        <taxon>Deinococcus</taxon>
    </lineage>
</organism>
<reference evidence="1" key="1">
    <citation type="submission" date="2023-07" db="EMBL/GenBank/DDBJ databases">
        <title>Sorghum-associated microbial communities from plants grown in Nebraska, USA.</title>
        <authorList>
            <person name="Schachtman D."/>
        </authorList>
    </citation>
    <scope>NUCLEOTIDE SEQUENCE</scope>
    <source>
        <strain evidence="1">BE330</strain>
    </source>
</reference>
<comment type="caution">
    <text evidence="1">The sequence shown here is derived from an EMBL/GenBank/DDBJ whole genome shotgun (WGS) entry which is preliminary data.</text>
</comment>
<protein>
    <submittedName>
        <fullName evidence="1">Heme oxygenase</fullName>
    </submittedName>
</protein>